<sequence>MLGATLCFAALDATSKHLSQTYPVPMLVWGRYTFHCLMMLIFLAPSMRLQLIATARPKAQVARALMLVGTTGFSMAGFSMMPLAESTAFLFVTPLVVVILSHWLLKESITGGHWLAVVAGFVGALLIARPGGALSLQGIFWMTLAAACYAIYQIQTRQLSPTENTVTMLFYTALVGTVSMTLAAPLYWGGPTPGWIDAALIASLGIYGGTGHLMLTRAFRYAAASFLSPFLYAQLIWAMLLGWMFYDHLPDLLSIAGMAVIAGSSLSIALSERLKQASAAKDRDTAC</sequence>
<feature type="transmembrane region" description="Helical" evidence="1">
    <location>
        <begin position="87"/>
        <end position="105"/>
    </location>
</feature>
<feature type="transmembrane region" description="Helical" evidence="1">
    <location>
        <begin position="166"/>
        <end position="188"/>
    </location>
</feature>
<proteinExistence type="predicted"/>
<feature type="domain" description="EamA" evidence="2">
    <location>
        <begin position="137"/>
        <end position="267"/>
    </location>
</feature>
<dbReference type="EMBL" id="AP012547">
    <property type="protein sequence ID" value="BAO29349.1"/>
    <property type="molecule type" value="Genomic_DNA"/>
</dbReference>
<protein>
    <submittedName>
        <fullName evidence="3">Putative permease, DMT superfamily</fullName>
    </submittedName>
</protein>
<dbReference type="Proteomes" id="UP000031637">
    <property type="component" value="Chromosome"/>
</dbReference>
<dbReference type="AlphaFoldDB" id="W0SDS0"/>
<dbReference type="Pfam" id="PF00892">
    <property type="entry name" value="EamA"/>
    <property type="match status" value="2"/>
</dbReference>
<dbReference type="KEGG" id="shd:SUTH_01553"/>
<dbReference type="HOGENOM" id="CLU_032828_2_2_4"/>
<dbReference type="SUPFAM" id="SSF103481">
    <property type="entry name" value="Multidrug resistance efflux transporter EmrE"/>
    <property type="match status" value="2"/>
</dbReference>
<feature type="transmembrane region" description="Helical" evidence="1">
    <location>
        <begin position="194"/>
        <end position="215"/>
    </location>
</feature>
<dbReference type="STRING" id="1223802.SUTH_01553"/>
<feature type="transmembrane region" description="Helical" evidence="1">
    <location>
        <begin position="61"/>
        <end position="81"/>
    </location>
</feature>
<feature type="transmembrane region" description="Helical" evidence="1">
    <location>
        <begin position="134"/>
        <end position="154"/>
    </location>
</feature>
<feature type="transmembrane region" description="Helical" evidence="1">
    <location>
        <begin position="227"/>
        <end position="246"/>
    </location>
</feature>
<keyword evidence="1" id="KW-1133">Transmembrane helix</keyword>
<dbReference type="PANTHER" id="PTHR22911:SF103">
    <property type="entry name" value="BLR2811 PROTEIN"/>
    <property type="match status" value="1"/>
</dbReference>
<organism evidence="3 4">
    <name type="scientific">Sulfuritalea hydrogenivorans sk43H</name>
    <dbReference type="NCBI Taxonomy" id="1223802"/>
    <lineage>
        <taxon>Bacteria</taxon>
        <taxon>Pseudomonadati</taxon>
        <taxon>Pseudomonadota</taxon>
        <taxon>Betaproteobacteria</taxon>
        <taxon>Nitrosomonadales</taxon>
        <taxon>Sterolibacteriaceae</taxon>
        <taxon>Sulfuritalea</taxon>
    </lineage>
</organism>
<dbReference type="PANTHER" id="PTHR22911">
    <property type="entry name" value="ACYL-MALONYL CONDENSING ENZYME-RELATED"/>
    <property type="match status" value="1"/>
</dbReference>
<evidence type="ECO:0000313" key="3">
    <source>
        <dbReference type="EMBL" id="BAO29349.1"/>
    </source>
</evidence>
<dbReference type="InterPro" id="IPR000620">
    <property type="entry name" value="EamA_dom"/>
</dbReference>
<name>W0SDS0_9PROT</name>
<keyword evidence="1" id="KW-0472">Membrane</keyword>
<dbReference type="InterPro" id="IPR037185">
    <property type="entry name" value="EmrE-like"/>
</dbReference>
<keyword evidence="4" id="KW-1185">Reference proteome</keyword>
<evidence type="ECO:0000313" key="4">
    <source>
        <dbReference type="Proteomes" id="UP000031637"/>
    </source>
</evidence>
<feature type="transmembrane region" description="Helical" evidence="1">
    <location>
        <begin position="29"/>
        <end position="49"/>
    </location>
</feature>
<feature type="transmembrane region" description="Helical" evidence="1">
    <location>
        <begin position="112"/>
        <end position="128"/>
    </location>
</feature>
<feature type="transmembrane region" description="Helical" evidence="1">
    <location>
        <begin position="252"/>
        <end position="271"/>
    </location>
</feature>
<feature type="domain" description="EamA" evidence="2">
    <location>
        <begin position="1"/>
        <end position="128"/>
    </location>
</feature>
<reference evidence="3 4" key="1">
    <citation type="journal article" date="2014" name="Syst. Appl. Microbiol.">
        <title>Complete genomes of freshwater sulfur oxidizers Sulfuricella denitrificans skB26 and Sulfuritalea hydrogenivorans sk43H: genetic insights into the sulfur oxidation pathway of betaproteobacteria.</title>
        <authorList>
            <person name="Watanabe T."/>
            <person name="Kojima H."/>
            <person name="Fukui M."/>
        </authorList>
    </citation>
    <scope>NUCLEOTIDE SEQUENCE [LARGE SCALE GENOMIC DNA]</scope>
    <source>
        <strain evidence="3">DSM22779</strain>
    </source>
</reference>
<accession>W0SDS0</accession>
<keyword evidence="1" id="KW-0812">Transmembrane</keyword>
<dbReference type="GO" id="GO:0016020">
    <property type="term" value="C:membrane"/>
    <property type="evidence" value="ECO:0007669"/>
    <property type="project" value="InterPro"/>
</dbReference>
<evidence type="ECO:0000256" key="1">
    <source>
        <dbReference type="SAM" id="Phobius"/>
    </source>
</evidence>
<gene>
    <name evidence="3" type="ORF">SUTH_01553</name>
</gene>
<evidence type="ECO:0000259" key="2">
    <source>
        <dbReference type="Pfam" id="PF00892"/>
    </source>
</evidence>